<dbReference type="InterPro" id="IPR014729">
    <property type="entry name" value="Rossmann-like_a/b/a_fold"/>
</dbReference>
<gene>
    <name evidence="2" type="ordered locus">HTH_1297</name>
</gene>
<dbReference type="AlphaFoldDB" id="D3DIU8"/>
<keyword evidence="3" id="KW-1185">Reference proteome</keyword>
<evidence type="ECO:0000259" key="1">
    <source>
        <dbReference type="Pfam" id="PF00582"/>
    </source>
</evidence>
<dbReference type="RefSeq" id="WP_012963930.1">
    <property type="nucleotide sequence ID" value="NC_013799.1"/>
</dbReference>
<dbReference type="Gene3D" id="3.40.50.620">
    <property type="entry name" value="HUPs"/>
    <property type="match status" value="1"/>
</dbReference>
<feature type="domain" description="UspA" evidence="1">
    <location>
        <begin position="141"/>
        <end position="265"/>
    </location>
</feature>
<reference evidence="2 3" key="1">
    <citation type="journal article" date="2010" name="J. Bacteriol.">
        <title>Complete genome sequence of the thermophilic, obligately chemolithoautotrophic hydrogen-oxidizing bacterium Hydrogenobacter thermophilus TK-6.</title>
        <authorList>
            <person name="Arai H."/>
            <person name="Kanbe H."/>
            <person name="Ishii M."/>
            <person name="Igarashi Y."/>
        </authorList>
    </citation>
    <scope>NUCLEOTIDE SEQUENCE [LARGE SCALE GENOMIC DNA]</scope>
    <source>
        <strain evidence="3">DSM 6534 / IAM 12695 / TK-6 [Tokyo]</strain>
    </source>
</reference>
<accession>D3DIU8</accession>
<proteinExistence type="predicted"/>
<dbReference type="KEGG" id="hth:HTH_1297"/>
<dbReference type="EMBL" id="AP011112">
    <property type="protein sequence ID" value="BAI69750.1"/>
    <property type="molecule type" value="Genomic_DNA"/>
</dbReference>
<dbReference type="SUPFAM" id="SSF52402">
    <property type="entry name" value="Adenine nucleotide alpha hydrolases-like"/>
    <property type="match status" value="1"/>
</dbReference>
<protein>
    <recommendedName>
        <fullName evidence="1">UspA domain-containing protein</fullName>
    </recommendedName>
</protein>
<organism evidence="2 3">
    <name type="scientific">Hydrogenobacter thermophilus (strain DSM 6534 / IAM 12695 / TK-6)</name>
    <dbReference type="NCBI Taxonomy" id="608538"/>
    <lineage>
        <taxon>Bacteria</taxon>
        <taxon>Pseudomonadati</taxon>
        <taxon>Aquificota</taxon>
        <taxon>Aquificia</taxon>
        <taxon>Aquificales</taxon>
        <taxon>Aquificaceae</taxon>
        <taxon>Hydrogenobacter</taxon>
    </lineage>
</organism>
<dbReference type="Pfam" id="PF00582">
    <property type="entry name" value="Usp"/>
    <property type="match status" value="1"/>
</dbReference>
<dbReference type="KEGG" id="hte:Hydth_1289"/>
<dbReference type="STRING" id="608538.HTH_1297"/>
<dbReference type="eggNOG" id="COG0589">
    <property type="taxonomic scope" value="Bacteria"/>
</dbReference>
<dbReference type="CDD" id="cd00293">
    <property type="entry name" value="USP-like"/>
    <property type="match status" value="1"/>
</dbReference>
<dbReference type="Proteomes" id="UP000002574">
    <property type="component" value="Chromosome"/>
</dbReference>
<evidence type="ECO:0000313" key="3">
    <source>
        <dbReference type="Proteomes" id="UP000002574"/>
    </source>
</evidence>
<evidence type="ECO:0000313" key="2">
    <source>
        <dbReference type="EMBL" id="BAI69750.1"/>
    </source>
</evidence>
<sequence length="266" mass="31157">MIKMPLIYISLEEEERGFLEYVSTILKKLNLTPLILYSKTLLSDPIGYITQRQEEHSLYQQINKFVGNYLDKFETYVSFEGIEKVVDKLMCDHGVDMAFFRYKKQLFSKSLPEKVMNSLQELKMWIYKDGCPPQISSLCIPVDFSERTLKQWNFLEYLKEHFSLNFRLVYALNVARLKNKLSSEEYQKLLKDKKDEAVHLLKEMFGDKQLELDLLEEDPYNGLSKHINSGDYNLLLISKRGKGMAKFVGSVSQHLTRTVRCPLIVL</sequence>
<name>D3DIU8_HYDTT</name>
<dbReference type="InterPro" id="IPR006016">
    <property type="entry name" value="UspA"/>
</dbReference>